<dbReference type="EMBL" id="ABDG02000028">
    <property type="protein sequence ID" value="EHK40438.1"/>
    <property type="molecule type" value="Genomic_DNA"/>
</dbReference>
<dbReference type="HOGENOM" id="CLU_1652385_0_0_1"/>
<keyword evidence="3" id="KW-1185">Reference proteome</keyword>
<evidence type="ECO:0000313" key="3">
    <source>
        <dbReference type="Proteomes" id="UP000005426"/>
    </source>
</evidence>
<feature type="compositionally biased region" description="Basic and acidic residues" evidence="1">
    <location>
        <begin position="51"/>
        <end position="77"/>
    </location>
</feature>
<feature type="region of interest" description="Disordered" evidence="1">
    <location>
        <begin position="26"/>
        <end position="98"/>
    </location>
</feature>
<dbReference type="Proteomes" id="UP000005426">
    <property type="component" value="Unassembled WGS sequence"/>
</dbReference>
<proteinExistence type="predicted"/>
<dbReference type="AlphaFoldDB" id="G9P9W7"/>
<accession>G9P9W7</accession>
<name>G9P9W7_HYPAI</name>
<reference evidence="2 3" key="1">
    <citation type="journal article" date="2011" name="Genome Biol.">
        <title>Comparative genome sequence analysis underscores mycoparasitism as the ancestral life style of Trichoderma.</title>
        <authorList>
            <person name="Kubicek C.P."/>
            <person name="Herrera-Estrella A."/>
            <person name="Seidl-Seiboth V."/>
            <person name="Martinez D.A."/>
            <person name="Druzhinina I.S."/>
            <person name="Thon M."/>
            <person name="Zeilinger S."/>
            <person name="Casas-Flores S."/>
            <person name="Horwitz B.A."/>
            <person name="Mukherjee P.K."/>
            <person name="Mukherjee M."/>
            <person name="Kredics L."/>
            <person name="Alcaraz L.D."/>
            <person name="Aerts A."/>
            <person name="Antal Z."/>
            <person name="Atanasova L."/>
            <person name="Cervantes-Badillo M.G."/>
            <person name="Challacombe J."/>
            <person name="Chertkov O."/>
            <person name="McCluskey K."/>
            <person name="Coulpier F."/>
            <person name="Deshpande N."/>
            <person name="von Doehren H."/>
            <person name="Ebbole D.J."/>
            <person name="Esquivel-Naranjo E.U."/>
            <person name="Fekete E."/>
            <person name="Flipphi M."/>
            <person name="Glaser F."/>
            <person name="Gomez-Rodriguez E.Y."/>
            <person name="Gruber S."/>
            <person name="Han C."/>
            <person name="Henrissat B."/>
            <person name="Hermosa R."/>
            <person name="Hernandez-Onate M."/>
            <person name="Karaffa L."/>
            <person name="Kosti I."/>
            <person name="Le Crom S."/>
            <person name="Lindquist E."/>
            <person name="Lucas S."/>
            <person name="Luebeck M."/>
            <person name="Luebeck P.S."/>
            <person name="Margeot A."/>
            <person name="Metz B."/>
            <person name="Misra M."/>
            <person name="Nevalainen H."/>
            <person name="Omann M."/>
            <person name="Packer N."/>
            <person name="Perrone G."/>
            <person name="Uresti-Rivera E.E."/>
            <person name="Salamov A."/>
            <person name="Schmoll M."/>
            <person name="Seiboth B."/>
            <person name="Shapiro H."/>
            <person name="Sukno S."/>
            <person name="Tamayo-Ramos J.A."/>
            <person name="Tisch D."/>
            <person name="Wiest A."/>
            <person name="Wilkinson H.H."/>
            <person name="Zhang M."/>
            <person name="Coutinho P.M."/>
            <person name="Kenerley C.M."/>
            <person name="Monte E."/>
            <person name="Baker S.E."/>
            <person name="Grigoriev I.V."/>
        </authorList>
    </citation>
    <scope>NUCLEOTIDE SEQUENCE [LARGE SCALE GENOMIC DNA]</scope>
    <source>
        <strain evidence="3">ATCC 20476 / IMI 206040</strain>
    </source>
</reference>
<evidence type="ECO:0000313" key="2">
    <source>
        <dbReference type="EMBL" id="EHK40438.1"/>
    </source>
</evidence>
<gene>
    <name evidence="2" type="ORF">TRIATDRAFT_89565</name>
</gene>
<protein>
    <submittedName>
        <fullName evidence="2">Uncharacterized protein</fullName>
    </submittedName>
</protein>
<sequence>MASQEVNAATRRGRDSKAVIAIKAQLLRETACPGPKPKHGSGGAKAKSRKHGQDVSSRLDVRAKDGIMMEEREEENKNAAGWMAKESQPGPCDTSQPHLWHTGHMYPRLEFHTIPPTRRKAADLMLAPDEATCFWDVAGWAGCGEAELVPIGRGRNTGRE</sequence>
<evidence type="ECO:0000256" key="1">
    <source>
        <dbReference type="SAM" id="MobiDB-lite"/>
    </source>
</evidence>
<organism evidence="2 3">
    <name type="scientific">Hypocrea atroviridis (strain ATCC 20476 / IMI 206040)</name>
    <name type="common">Trichoderma atroviride</name>
    <dbReference type="NCBI Taxonomy" id="452589"/>
    <lineage>
        <taxon>Eukaryota</taxon>
        <taxon>Fungi</taxon>
        <taxon>Dikarya</taxon>
        <taxon>Ascomycota</taxon>
        <taxon>Pezizomycotina</taxon>
        <taxon>Sordariomycetes</taxon>
        <taxon>Hypocreomycetidae</taxon>
        <taxon>Hypocreales</taxon>
        <taxon>Hypocreaceae</taxon>
        <taxon>Trichoderma</taxon>
    </lineage>
</organism>
<comment type="caution">
    <text evidence="2">The sequence shown here is derived from an EMBL/GenBank/DDBJ whole genome shotgun (WGS) entry which is preliminary data.</text>
</comment>